<dbReference type="InterPro" id="IPR037294">
    <property type="entry name" value="ABC_BtuC-like"/>
</dbReference>
<evidence type="ECO:0000256" key="5">
    <source>
        <dbReference type="ARBA" id="ARBA00022692"/>
    </source>
</evidence>
<evidence type="ECO:0000256" key="2">
    <source>
        <dbReference type="ARBA" id="ARBA00007935"/>
    </source>
</evidence>
<evidence type="ECO:0000256" key="6">
    <source>
        <dbReference type="ARBA" id="ARBA00022989"/>
    </source>
</evidence>
<organism evidence="9 10">
    <name type="scientific">Persicobacter psychrovividus</name>
    <dbReference type="NCBI Taxonomy" id="387638"/>
    <lineage>
        <taxon>Bacteria</taxon>
        <taxon>Pseudomonadati</taxon>
        <taxon>Bacteroidota</taxon>
        <taxon>Cytophagia</taxon>
        <taxon>Cytophagales</taxon>
        <taxon>Persicobacteraceae</taxon>
        <taxon>Persicobacter</taxon>
    </lineage>
</organism>
<sequence>MALSPQVNRQWVWPILLILCVLLFVLDLSLGSVNIAFTDTFHQLVGGGEANINHAIIFKLRLPRALAGIIVGAALAVGGLLMQSLFGNPLAGPSVLGISSGASLGVAMVVLLGGGSVSATYLSAVGLGQGAVVVGAALLGSFLVFMAILLLNNKLKDAVSLLIVGVMIGFLTNAVVAIAQFFSQPELIQDYLLWSLGSLAGLDFSQLSVMAIMVGLGIAGALLLAKPLNILLLGENYARTMGMPIRQLRMLIVAITSVLTAATVAFVGPIGFVGIAVPHLVRKIFLTANHWLLIPACGLTGAMLMLLCDIISKLPGSQAVLPLNAVTGLLGAPIVILVIINRRG</sequence>
<evidence type="ECO:0000256" key="8">
    <source>
        <dbReference type="SAM" id="Phobius"/>
    </source>
</evidence>
<evidence type="ECO:0000256" key="1">
    <source>
        <dbReference type="ARBA" id="ARBA00004651"/>
    </source>
</evidence>
<keyword evidence="3" id="KW-0813">Transport</keyword>
<name>A0ABM7VDS9_9BACT</name>
<evidence type="ECO:0000313" key="9">
    <source>
        <dbReference type="EMBL" id="BDC99117.1"/>
    </source>
</evidence>
<evidence type="ECO:0000313" key="10">
    <source>
        <dbReference type="Proteomes" id="UP001354989"/>
    </source>
</evidence>
<keyword evidence="7 8" id="KW-0472">Membrane</keyword>
<dbReference type="Gene3D" id="1.10.3470.10">
    <property type="entry name" value="ABC transporter involved in vitamin B12 uptake, BtuC"/>
    <property type="match status" value="1"/>
</dbReference>
<keyword evidence="5 8" id="KW-0812">Transmembrane</keyword>
<dbReference type="InterPro" id="IPR000522">
    <property type="entry name" value="ABC_transptr_permease_BtuC"/>
</dbReference>
<keyword evidence="4" id="KW-1003">Cell membrane</keyword>
<comment type="subcellular location">
    <subcellularLocation>
        <location evidence="1">Cell membrane</location>
        <topology evidence="1">Multi-pass membrane protein</topology>
    </subcellularLocation>
</comment>
<dbReference type="PANTHER" id="PTHR30472:SF41">
    <property type="entry name" value="TRANSPORT SYSTEM PERMEASE PROTEIN"/>
    <property type="match status" value="1"/>
</dbReference>
<feature type="transmembrane region" description="Helical" evidence="8">
    <location>
        <begin position="319"/>
        <end position="340"/>
    </location>
</feature>
<evidence type="ECO:0000256" key="7">
    <source>
        <dbReference type="ARBA" id="ARBA00023136"/>
    </source>
</evidence>
<protein>
    <submittedName>
        <fullName evidence="9">Iron(III) ABC transporter permease</fullName>
    </submittedName>
</protein>
<feature type="transmembrane region" description="Helical" evidence="8">
    <location>
        <begin position="158"/>
        <end position="182"/>
    </location>
</feature>
<comment type="similarity">
    <text evidence="2">Belongs to the binding-protein-dependent transport system permease family. FecCD subfamily.</text>
</comment>
<dbReference type="Pfam" id="PF01032">
    <property type="entry name" value="FecCD"/>
    <property type="match status" value="1"/>
</dbReference>
<dbReference type="SUPFAM" id="SSF81345">
    <property type="entry name" value="ABC transporter involved in vitamin B12 uptake, BtuC"/>
    <property type="match status" value="1"/>
</dbReference>
<proteinExistence type="inferred from homology"/>
<accession>A0ABM7VDS9</accession>
<feature type="transmembrane region" description="Helical" evidence="8">
    <location>
        <begin position="288"/>
        <end position="307"/>
    </location>
</feature>
<dbReference type="PANTHER" id="PTHR30472">
    <property type="entry name" value="FERRIC ENTEROBACTIN TRANSPORT SYSTEM PERMEASE PROTEIN"/>
    <property type="match status" value="1"/>
</dbReference>
<feature type="transmembrane region" description="Helical" evidence="8">
    <location>
        <begin position="251"/>
        <end position="276"/>
    </location>
</feature>
<keyword evidence="6 8" id="KW-1133">Transmembrane helix</keyword>
<feature type="transmembrane region" description="Helical" evidence="8">
    <location>
        <begin position="127"/>
        <end position="151"/>
    </location>
</feature>
<feature type="transmembrane region" description="Helical" evidence="8">
    <location>
        <begin position="62"/>
        <end position="82"/>
    </location>
</feature>
<dbReference type="Proteomes" id="UP001354989">
    <property type="component" value="Chromosome"/>
</dbReference>
<keyword evidence="10" id="KW-1185">Reference proteome</keyword>
<feature type="transmembrane region" description="Helical" evidence="8">
    <location>
        <begin position="94"/>
        <end position="115"/>
    </location>
</feature>
<dbReference type="CDD" id="cd06550">
    <property type="entry name" value="TM_ABC_iron-siderophores_like"/>
    <property type="match status" value="1"/>
</dbReference>
<gene>
    <name evidence="9" type="ORF">PEPS_13980</name>
</gene>
<feature type="transmembrane region" description="Helical" evidence="8">
    <location>
        <begin position="202"/>
        <end position="225"/>
    </location>
</feature>
<dbReference type="EMBL" id="AP025292">
    <property type="protein sequence ID" value="BDC99117.1"/>
    <property type="molecule type" value="Genomic_DNA"/>
</dbReference>
<evidence type="ECO:0000256" key="4">
    <source>
        <dbReference type="ARBA" id="ARBA00022475"/>
    </source>
</evidence>
<evidence type="ECO:0000256" key="3">
    <source>
        <dbReference type="ARBA" id="ARBA00022448"/>
    </source>
</evidence>
<reference evidence="9 10" key="1">
    <citation type="submission" date="2021-12" db="EMBL/GenBank/DDBJ databases">
        <title>Genome sequencing of bacteria with rrn-lacking chromosome and rrn-plasmid.</title>
        <authorList>
            <person name="Anda M."/>
            <person name="Iwasaki W."/>
        </authorList>
    </citation>
    <scope>NUCLEOTIDE SEQUENCE [LARGE SCALE GENOMIC DNA]</scope>
    <source>
        <strain evidence="9 10">NBRC 101262</strain>
    </source>
</reference>